<dbReference type="EMBL" id="MOMC01000149">
    <property type="protein sequence ID" value="ONH21782.1"/>
    <property type="molecule type" value="Genomic_DNA"/>
</dbReference>
<evidence type="ECO:0000313" key="2">
    <source>
        <dbReference type="EMBL" id="ONH21782.1"/>
    </source>
</evidence>
<feature type="region of interest" description="Disordered" evidence="1">
    <location>
        <begin position="172"/>
        <end position="242"/>
    </location>
</feature>
<dbReference type="OrthoDB" id="3339508at2"/>
<dbReference type="STRING" id="1834516.BL253_37905"/>
<evidence type="ECO:0000313" key="3">
    <source>
        <dbReference type="Proteomes" id="UP000188929"/>
    </source>
</evidence>
<protein>
    <submittedName>
        <fullName evidence="2">Uncharacterized protein</fullName>
    </submittedName>
</protein>
<name>A0A1V2HZ55_9ACTN</name>
<gene>
    <name evidence="2" type="ORF">BL253_37905</name>
</gene>
<accession>A0A1V2HZ55</accession>
<keyword evidence="3" id="KW-1185">Reference proteome</keyword>
<evidence type="ECO:0000256" key="1">
    <source>
        <dbReference type="SAM" id="MobiDB-lite"/>
    </source>
</evidence>
<sequence length="242" mass="26846">MAKVTPYQIRIPDADLDDLAERLCRTRWPEQETVADWPSCDRLHRGRSPTAPPGNTTSANCRSWKARCCVSPWTGCPASATPNRCGCGARPPTPARRTWTAGGKRSYAASISKHTFRLFKQTLGWTAPVTISGDATRPRPTRWTWLILAAYTQLRLARHLTVDLRRPWERPATRPDRLTQPVSASGFHRIRPKTADQPTHRNPADLAPAAPPDSPTNDAQSTRQSGKVKDAATAARPERQTS</sequence>
<comment type="caution">
    <text evidence="2">The sequence shown here is derived from an EMBL/GenBank/DDBJ whole genome shotgun (WGS) entry which is preliminary data.</text>
</comment>
<feature type="compositionally biased region" description="Polar residues" evidence="1">
    <location>
        <begin position="215"/>
        <end position="225"/>
    </location>
</feature>
<reference evidence="3" key="1">
    <citation type="submission" date="2016-10" db="EMBL/GenBank/DDBJ databases">
        <title>Frankia sp. NRRL B-16386 Genome sequencing.</title>
        <authorList>
            <person name="Ghodhbane-Gtari F."/>
            <person name="Swanson E."/>
            <person name="Gueddou A."/>
            <person name="Hezbri K."/>
            <person name="Ktari K."/>
            <person name="Nouioui I."/>
            <person name="Morris K."/>
            <person name="Simpson S."/>
            <person name="Abebe-Akele F."/>
            <person name="Thomas K."/>
            <person name="Gtari M."/>
            <person name="Tisa L.S."/>
        </authorList>
    </citation>
    <scope>NUCLEOTIDE SEQUENCE [LARGE SCALE GENOMIC DNA]</scope>
    <source>
        <strain evidence="3">NRRL B-16386</strain>
    </source>
</reference>
<organism evidence="2 3">
    <name type="scientific">Pseudofrankia asymbiotica</name>
    <dbReference type="NCBI Taxonomy" id="1834516"/>
    <lineage>
        <taxon>Bacteria</taxon>
        <taxon>Bacillati</taxon>
        <taxon>Actinomycetota</taxon>
        <taxon>Actinomycetes</taxon>
        <taxon>Frankiales</taxon>
        <taxon>Frankiaceae</taxon>
        <taxon>Pseudofrankia</taxon>
    </lineage>
</organism>
<dbReference type="AlphaFoldDB" id="A0A1V2HZ55"/>
<proteinExistence type="predicted"/>
<dbReference type="Proteomes" id="UP000188929">
    <property type="component" value="Unassembled WGS sequence"/>
</dbReference>